<evidence type="ECO:0000256" key="5">
    <source>
        <dbReference type="ARBA" id="ARBA00022777"/>
    </source>
</evidence>
<dbReference type="SMART" id="SM00091">
    <property type="entry name" value="PAS"/>
    <property type="match status" value="3"/>
</dbReference>
<dbReference type="Gene3D" id="1.10.287.130">
    <property type="match status" value="1"/>
</dbReference>
<dbReference type="SMART" id="SM00086">
    <property type="entry name" value="PAC"/>
    <property type="match status" value="3"/>
</dbReference>
<keyword evidence="6" id="KW-0902">Two-component regulatory system</keyword>
<feature type="domain" description="PAC" evidence="10">
    <location>
        <begin position="509"/>
        <end position="565"/>
    </location>
</feature>
<dbReference type="SUPFAM" id="SSF55874">
    <property type="entry name" value="ATPase domain of HSP90 chaperone/DNA topoisomerase II/histidine kinase"/>
    <property type="match status" value="1"/>
</dbReference>
<dbReference type="OrthoDB" id="9815750at2"/>
<dbReference type="PROSITE" id="PS50113">
    <property type="entry name" value="PAC"/>
    <property type="match status" value="2"/>
</dbReference>
<evidence type="ECO:0000256" key="3">
    <source>
        <dbReference type="ARBA" id="ARBA00022553"/>
    </source>
</evidence>
<feature type="domain" description="PAS" evidence="9">
    <location>
        <begin position="311"/>
        <end position="363"/>
    </location>
</feature>
<dbReference type="PANTHER" id="PTHR43047">
    <property type="entry name" value="TWO-COMPONENT HISTIDINE PROTEIN KINASE"/>
    <property type="match status" value="1"/>
</dbReference>
<protein>
    <recommendedName>
        <fullName evidence="2">histidine kinase</fullName>
        <ecNumber evidence="2">2.7.13.3</ecNumber>
    </recommendedName>
</protein>
<dbReference type="Pfam" id="PF01590">
    <property type="entry name" value="GAF"/>
    <property type="match status" value="1"/>
</dbReference>
<evidence type="ECO:0000256" key="4">
    <source>
        <dbReference type="ARBA" id="ARBA00022679"/>
    </source>
</evidence>
<dbReference type="InterPro" id="IPR003018">
    <property type="entry name" value="GAF"/>
</dbReference>
<dbReference type="SUPFAM" id="SSF55781">
    <property type="entry name" value="GAF domain-like"/>
    <property type="match status" value="1"/>
</dbReference>
<sequence>MPDSTTSLNHSEVERLKALLHYEILDTPPDPALTEIAALAAQITHAPYAYIGFADASRLWFKACIGFSESEQPIISSACQFTMLAAQPLLIEDAANDARFPAGAIPLGKNIRCRSYLASPLVTSSGVVLGALAVLSPDPGAFRIADGTALEVLTRQILTRLDYYSSTRREGQARRRVEEALTAERNFVSAVLDTISALVLVLDTSGRIVRFNRACEQISGFSFAELMGRPFPEELFGPDDRVRARELFDAARSGAAAEPFELHWISKESSRRRIAWTATTLMDAAGTINYIIATGVDVTEQREAELALRSSELRYRQLIEGSLGMICTHDLNGYLLSINAHAAATMGYTPEELVGRYMLDFIQISHRQGWETYWKAMAEYGEDQGLLYINRKDGTPCVIAFRNKLVQLPGSPPFVLGHGIDMTEKIDAENKLHALMRQRESILDSVGDGIYGIDMEGRIVFVNQVGAHILGYTPEELQGQLIHPLIHHSKSDGTPYRDEECPILNTLHRNHPARVRDEVFWRRDGSSVPIEYVACPLIDDGKITGAVVAYQDVTERRRLERMKDEFISTVSHELRTPLTSLRAALGLVASGALASRPEKNEQMIEVAMGNCNRLVNLVNDILDFERIGTGKLRLDSSDITASELLRRATERELTDAQRAGLRFRIEAEPINLWVDSERIVQTLTKLLANAIKFSPPNSEIRLRAQAISETEALIEVQDQGRGIPAEMLDNIFERFQQGDASDSRASGGTGLGLALCRSLVGLHGGKIWAESTVGLGSSFFFTVPRTRHRSKQIVN</sequence>
<dbReference type="GO" id="GO:0006355">
    <property type="term" value="P:regulation of DNA-templated transcription"/>
    <property type="evidence" value="ECO:0007669"/>
    <property type="project" value="InterPro"/>
</dbReference>
<dbReference type="InterPro" id="IPR036097">
    <property type="entry name" value="HisK_dim/P_sf"/>
</dbReference>
<dbReference type="SUPFAM" id="SSF47384">
    <property type="entry name" value="Homodimeric domain of signal transducing histidine kinase"/>
    <property type="match status" value="1"/>
</dbReference>
<dbReference type="SMART" id="SM00065">
    <property type="entry name" value="GAF"/>
    <property type="match status" value="1"/>
</dbReference>
<proteinExistence type="predicted"/>
<feature type="domain" description="PAS" evidence="9">
    <location>
        <begin position="435"/>
        <end position="487"/>
    </location>
</feature>
<evidence type="ECO:0000313" key="11">
    <source>
        <dbReference type="EMBL" id="MBB6144807.1"/>
    </source>
</evidence>
<keyword evidence="3" id="KW-0597">Phosphoprotein</keyword>
<dbReference type="EC" id="2.7.13.3" evidence="2"/>
<evidence type="ECO:0000259" key="8">
    <source>
        <dbReference type="PROSITE" id="PS50109"/>
    </source>
</evidence>
<dbReference type="Gene3D" id="3.30.450.20">
    <property type="entry name" value="PAS domain"/>
    <property type="match status" value="3"/>
</dbReference>
<dbReference type="InterPro" id="IPR000014">
    <property type="entry name" value="PAS"/>
</dbReference>
<dbReference type="RefSeq" id="WP_050059629.1">
    <property type="nucleotide sequence ID" value="NZ_JACHEK010000005.1"/>
</dbReference>
<dbReference type="InterPro" id="IPR001610">
    <property type="entry name" value="PAC"/>
</dbReference>
<dbReference type="InterPro" id="IPR013767">
    <property type="entry name" value="PAS_fold"/>
</dbReference>
<dbReference type="GO" id="GO:0009927">
    <property type="term" value="F:histidine phosphotransfer kinase activity"/>
    <property type="evidence" value="ECO:0007669"/>
    <property type="project" value="TreeGrafter"/>
</dbReference>
<dbReference type="PANTHER" id="PTHR43047:SF72">
    <property type="entry name" value="OSMOSENSING HISTIDINE PROTEIN KINASE SLN1"/>
    <property type="match status" value="1"/>
</dbReference>
<dbReference type="PRINTS" id="PR00344">
    <property type="entry name" value="BCTRLSENSOR"/>
</dbReference>
<dbReference type="GO" id="GO:0000155">
    <property type="term" value="F:phosphorelay sensor kinase activity"/>
    <property type="evidence" value="ECO:0007669"/>
    <property type="project" value="InterPro"/>
</dbReference>
<keyword evidence="12" id="KW-1185">Reference proteome</keyword>
<name>A0A841JWI3_9BACT</name>
<keyword evidence="5" id="KW-0418">Kinase</keyword>
<dbReference type="InterPro" id="IPR005467">
    <property type="entry name" value="His_kinase_dom"/>
</dbReference>
<comment type="caution">
    <text evidence="11">The sequence shown here is derived from an EMBL/GenBank/DDBJ whole genome shotgun (WGS) entry which is preliminary data.</text>
</comment>
<dbReference type="FunFam" id="3.30.565.10:FF:000006">
    <property type="entry name" value="Sensor histidine kinase WalK"/>
    <property type="match status" value="1"/>
</dbReference>
<dbReference type="InterPro" id="IPR004358">
    <property type="entry name" value="Sig_transdc_His_kin-like_C"/>
</dbReference>
<dbReference type="NCBIfam" id="TIGR00229">
    <property type="entry name" value="sensory_box"/>
    <property type="match status" value="3"/>
</dbReference>
<accession>A0A841JWI3</accession>
<dbReference type="InterPro" id="IPR003594">
    <property type="entry name" value="HATPase_dom"/>
</dbReference>
<dbReference type="InterPro" id="IPR036890">
    <property type="entry name" value="HATPase_C_sf"/>
</dbReference>
<dbReference type="InterPro" id="IPR013656">
    <property type="entry name" value="PAS_4"/>
</dbReference>
<dbReference type="AlphaFoldDB" id="A0A841JWI3"/>
<dbReference type="SMART" id="SM00387">
    <property type="entry name" value="HATPase_c"/>
    <property type="match status" value="1"/>
</dbReference>
<dbReference type="EMBL" id="JACHEK010000005">
    <property type="protein sequence ID" value="MBB6144807.1"/>
    <property type="molecule type" value="Genomic_DNA"/>
</dbReference>
<evidence type="ECO:0000259" key="10">
    <source>
        <dbReference type="PROSITE" id="PS50113"/>
    </source>
</evidence>
<dbReference type="Gene3D" id="3.30.565.10">
    <property type="entry name" value="Histidine kinase-like ATPase, C-terminal domain"/>
    <property type="match status" value="1"/>
</dbReference>
<evidence type="ECO:0000256" key="1">
    <source>
        <dbReference type="ARBA" id="ARBA00000085"/>
    </source>
</evidence>
<dbReference type="Pfam" id="PF00989">
    <property type="entry name" value="PAS"/>
    <property type="match status" value="1"/>
</dbReference>
<keyword evidence="4" id="KW-0808">Transferase</keyword>
<feature type="domain" description="Histidine kinase" evidence="8">
    <location>
        <begin position="569"/>
        <end position="787"/>
    </location>
</feature>
<dbReference type="FunFam" id="1.10.287.130:FF:000001">
    <property type="entry name" value="Two-component sensor histidine kinase"/>
    <property type="match status" value="1"/>
</dbReference>
<evidence type="ECO:0000313" key="12">
    <source>
        <dbReference type="Proteomes" id="UP000538666"/>
    </source>
</evidence>
<dbReference type="InterPro" id="IPR003661">
    <property type="entry name" value="HisK_dim/P_dom"/>
</dbReference>
<dbReference type="PROSITE" id="PS50112">
    <property type="entry name" value="PAS"/>
    <property type="match status" value="3"/>
</dbReference>
<dbReference type="SUPFAM" id="SSF55785">
    <property type="entry name" value="PYP-like sensor domain (PAS domain)"/>
    <property type="match status" value="3"/>
</dbReference>
<dbReference type="Proteomes" id="UP000538666">
    <property type="component" value="Unassembled WGS sequence"/>
</dbReference>
<evidence type="ECO:0000256" key="7">
    <source>
        <dbReference type="ARBA" id="ARBA00023136"/>
    </source>
</evidence>
<dbReference type="Gene3D" id="3.30.450.40">
    <property type="match status" value="1"/>
</dbReference>
<dbReference type="GO" id="GO:0005886">
    <property type="term" value="C:plasma membrane"/>
    <property type="evidence" value="ECO:0007669"/>
    <property type="project" value="TreeGrafter"/>
</dbReference>
<dbReference type="Pfam" id="PF00512">
    <property type="entry name" value="HisKA"/>
    <property type="match status" value="1"/>
</dbReference>
<keyword evidence="7" id="KW-0472">Membrane</keyword>
<reference evidence="11 12" key="1">
    <citation type="submission" date="2020-08" db="EMBL/GenBank/DDBJ databases">
        <title>Genomic Encyclopedia of Type Strains, Phase IV (KMG-IV): sequencing the most valuable type-strain genomes for metagenomic binning, comparative biology and taxonomic classification.</title>
        <authorList>
            <person name="Goeker M."/>
        </authorList>
    </citation>
    <scope>NUCLEOTIDE SEQUENCE [LARGE SCALE GENOMIC DNA]</scope>
    <source>
        <strain evidence="11 12">DSM 103733</strain>
    </source>
</reference>
<organism evidence="11 12">
    <name type="scientific">Silvibacterium bohemicum</name>
    <dbReference type="NCBI Taxonomy" id="1577686"/>
    <lineage>
        <taxon>Bacteria</taxon>
        <taxon>Pseudomonadati</taxon>
        <taxon>Acidobacteriota</taxon>
        <taxon>Terriglobia</taxon>
        <taxon>Terriglobales</taxon>
        <taxon>Acidobacteriaceae</taxon>
        <taxon>Silvibacterium</taxon>
    </lineage>
</organism>
<gene>
    <name evidence="11" type="ORF">HNQ77_002763</name>
</gene>
<dbReference type="InterPro" id="IPR000700">
    <property type="entry name" value="PAS-assoc_C"/>
</dbReference>
<dbReference type="SMART" id="SM00388">
    <property type="entry name" value="HisKA"/>
    <property type="match status" value="1"/>
</dbReference>
<dbReference type="InterPro" id="IPR029016">
    <property type="entry name" value="GAF-like_dom_sf"/>
</dbReference>
<dbReference type="CDD" id="cd00082">
    <property type="entry name" value="HisKA"/>
    <property type="match status" value="1"/>
</dbReference>
<evidence type="ECO:0000259" key="9">
    <source>
        <dbReference type="PROSITE" id="PS50112"/>
    </source>
</evidence>
<dbReference type="InterPro" id="IPR035965">
    <property type="entry name" value="PAS-like_dom_sf"/>
</dbReference>
<dbReference type="PROSITE" id="PS50109">
    <property type="entry name" value="HIS_KIN"/>
    <property type="match status" value="1"/>
</dbReference>
<dbReference type="CDD" id="cd16922">
    <property type="entry name" value="HATPase_EvgS-ArcB-TorS-like"/>
    <property type="match status" value="1"/>
</dbReference>
<feature type="domain" description="PAC" evidence="10">
    <location>
        <begin position="258"/>
        <end position="310"/>
    </location>
</feature>
<feature type="domain" description="PAS" evidence="9">
    <location>
        <begin position="184"/>
        <end position="255"/>
    </location>
</feature>
<dbReference type="Pfam" id="PF02518">
    <property type="entry name" value="HATPase_c"/>
    <property type="match status" value="1"/>
</dbReference>
<evidence type="ECO:0000256" key="6">
    <source>
        <dbReference type="ARBA" id="ARBA00023012"/>
    </source>
</evidence>
<dbReference type="CDD" id="cd00130">
    <property type="entry name" value="PAS"/>
    <property type="match status" value="3"/>
</dbReference>
<evidence type="ECO:0000256" key="2">
    <source>
        <dbReference type="ARBA" id="ARBA00012438"/>
    </source>
</evidence>
<dbReference type="Pfam" id="PF08448">
    <property type="entry name" value="PAS_4"/>
    <property type="match status" value="2"/>
</dbReference>
<comment type="catalytic activity">
    <reaction evidence="1">
        <text>ATP + protein L-histidine = ADP + protein N-phospho-L-histidine.</text>
        <dbReference type="EC" id="2.7.13.3"/>
    </reaction>
</comment>